<dbReference type="InterPro" id="IPR011013">
    <property type="entry name" value="Gal_mutarotase_sf_dom"/>
</dbReference>
<keyword evidence="2" id="KW-1185">Reference proteome</keyword>
<dbReference type="InterPro" id="IPR014718">
    <property type="entry name" value="GH-type_carb-bd"/>
</dbReference>
<name>A0A835I9I5_9MAGN</name>
<comment type="caution">
    <text evidence="1">The sequence shown here is derived from an EMBL/GenBank/DDBJ whole genome shotgun (WGS) entry which is preliminary data.</text>
</comment>
<dbReference type="InterPro" id="IPR008183">
    <property type="entry name" value="Aldose_1/G6P_1-epimerase"/>
</dbReference>
<dbReference type="EMBL" id="JADFTS010000003">
    <property type="protein sequence ID" value="KAF9612453.1"/>
    <property type="molecule type" value="Genomic_DNA"/>
</dbReference>
<evidence type="ECO:0000313" key="2">
    <source>
        <dbReference type="Proteomes" id="UP000631114"/>
    </source>
</evidence>
<dbReference type="GO" id="GO:0005975">
    <property type="term" value="P:carbohydrate metabolic process"/>
    <property type="evidence" value="ECO:0007669"/>
    <property type="project" value="InterPro"/>
</dbReference>
<dbReference type="OrthoDB" id="1659429at2759"/>
<dbReference type="PANTHER" id="PTHR11122">
    <property type="entry name" value="APOSPORY-ASSOCIATED PROTEIN C-RELATED"/>
    <property type="match status" value="1"/>
</dbReference>
<sequence>FGYGELHGWSWSIDTNPPPFSTMSYNDAFIDLLMMPSEEDRKSWPHSEVQVTGLKKIAYLDTMLDDKRSTKEADGIMFECEVNKIYVNTAAEIAIVDSVKKITLCKEGLPDTGILTRLFSFAVVWSPWDKKAKAMVDFGDDEYRHMLCVEAAAVETPITLKPGEDWEGRLELSAVPSSSCSGQLNPHGVLQ</sequence>
<dbReference type="AlphaFoldDB" id="A0A835I9I5"/>
<dbReference type="Proteomes" id="UP000631114">
    <property type="component" value="Unassembled WGS sequence"/>
</dbReference>
<feature type="non-terminal residue" evidence="1">
    <location>
        <position position="191"/>
    </location>
</feature>
<dbReference type="Pfam" id="PF01263">
    <property type="entry name" value="Aldose_epim"/>
    <property type="match status" value="1"/>
</dbReference>
<dbReference type="GO" id="GO:0005737">
    <property type="term" value="C:cytoplasm"/>
    <property type="evidence" value="ECO:0007669"/>
    <property type="project" value="TreeGrafter"/>
</dbReference>
<organism evidence="1 2">
    <name type="scientific">Coptis chinensis</name>
    <dbReference type="NCBI Taxonomy" id="261450"/>
    <lineage>
        <taxon>Eukaryota</taxon>
        <taxon>Viridiplantae</taxon>
        <taxon>Streptophyta</taxon>
        <taxon>Embryophyta</taxon>
        <taxon>Tracheophyta</taxon>
        <taxon>Spermatophyta</taxon>
        <taxon>Magnoliopsida</taxon>
        <taxon>Ranunculales</taxon>
        <taxon>Ranunculaceae</taxon>
        <taxon>Coptidoideae</taxon>
        <taxon>Coptis</taxon>
    </lineage>
</organism>
<dbReference type="Gene3D" id="2.70.98.10">
    <property type="match status" value="1"/>
</dbReference>
<proteinExistence type="predicted"/>
<reference evidence="1 2" key="1">
    <citation type="submission" date="2020-10" db="EMBL/GenBank/DDBJ databases">
        <title>The Coptis chinensis genome and diversification of protoberbering-type alkaloids.</title>
        <authorList>
            <person name="Wang B."/>
            <person name="Shu S."/>
            <person name="Song C."/>
            <person name="Liu Y."/>
        </authorList>
    </citation>
    <scope>NUCLEOTIDE SEQUENCE [LARGE SCALE GENOMIC DNA]</scope>
    <source>
        <strain evidence="1">HL-2020</strain>
        <tissue evidence="1">Leaf</tissue>
    </source>
</reference>
<protein>
    <recommendedName>
        <fullName evidence="3">Glucose-6-phosphate 1-epimerase</fullName>
    </recommendedName>
</protein>
<dbReference type="GO" id="GO:0030246">
    <property type="term" value="F:carbohydrate binding"/>
    <property type="evidence" value="ECO:0007669"/>
    <property type="project" value="InterPro"/>
</dbReference>
<evidence type="ECO:0000313" key="1">
    <source>
        <dbReference type="EMBL" id="KAF9612453.1"/>
    </source>
</evidence>
<gene>
    <name evidence="1" type="ORF">IFM89_000201</name>
</gene>
<dbReference type="PANTHER" id="PTHR11122:SF13">
    <property type="entry name" value="GLUCOSE-6-PHOSPHATE 1-EPIMERASE"/>
    <property type="match status" value="1"/>
</dbReference>
<dbReference type="SUPFAM" id="SSF74650">
    <property type="entry name" value="Galactose mutarotase-like"/>
    <property type="match status" value="1"/>
</dbReference>
<evidence type="ECO:0008006" key="3">
    <source>
        <dbReference type="Google" id="ProtNLM"/>
    </source>
</evidence>
<accession>A0A835I9I5</accession>
<dbReference type="GO" id="GO:0047938">
    <property type="term" value="F:glucose-6-phosphate 1-epimerase activity"/>
    <property type="evidence" value="ECO:0007669"/>
    <property type="project" value="TreeGrafter"/>
</dbReference>